<dbReference type="CDD" id="cd00317">
    <property type="entry name" value="cyclophilin"/>
    <property type="match status" value="1"/>
</dbReference>
<evidence type="ECO:0000256" key="4">
    <source>
        <dbReference type="ARBA" id="ARBA00023235"/>
    </source>
</evidence>
<comment type="function">
    <text evidence="1 5">PPIases accelerate the folding of proteins. It catalyzes the cis-trans isomerization of proline imidic peptide bonds in oligopeptides.</text>
</comment>
<comment type="similarity">
    <text evidence="2 5">Belongs to the cyclophilin-type PPIase family.</text>
</comment>
<dbReference type="SUPFAM" id="SSF50891">
    <property type="entry name" value="Cyclophilin-like"/>
    <property type="match status" value="1"/>
</dbReference>
<dbReference type="Gene3D" id="2.40.100.10">
    <property type="entry name" value="Cyclophilin-like"/>
    <property type="match status" value="1"/>
</dbReference>
<dbReference type="InterPro" id="IPR044666">
    <property type="entry name" value="Cyclophilin_A-like"/>
</dbReference>
<keyword evidence="4 5" id="KW-0413">Isomerase</keyword>
<dbReference type="EMBL" id="MHUW01000012">
    <property type="protein sequence ID" value="OHA83882.1"/>
    <property type="molecule type" value="Genomic_DNA"/>
</dbReference>
<dbReference type="InterPro" id="IPR029000">
    <property type="entry name" value="Cyclophilin-like_dom_sf"/>
</dbReference>
<dbReference type="EC" id="5.2.1.8" evidence="5"/>
<dbReference type="PRINTS" id="PR00153">
    <property type="entry name" value="CSAPPISMRASE"/>
</dbReference>
<comment type="caution">
    <text evidence="7">The sequence shown here is derived from an EMBL/GenBank/DDBJ whole genome shotgun (WGS) entry which is preliminary data.</text>
</comment>
<feature type="domain" description="PPIase cyclophilin-type" evidence="6">
    <location>
        <begin position="1"/>
        <end position="161"/>
    </location>
</feature>
<dbReference type="InterPro" id="IPR002130">
    <property type="entry name" value="Cyclophilin-type_PPIase_dom"/>
</dbReference>
<dbReference type="InterPro" id="IPR020892">
    <property type="entry name" value="Cyclophilin-type_PPIase_CS"/>
</dbReference>
<organism evidence="7 8">
    <name type="scientific">Candidatus Yonathbacteria bacterium RIFCSPLOWO2_01_FULL_47_33b</name>
    <dbReference type="NCBI Taxonomy" id="1802727"/>
    <lineage>
        <taxon>Bacteria</taxon>
        <taxon>Candidatus Yonathiibacteriota</taxon>
    </lineage>
</organism>
<proteinExistence type="inferred from homology"/>
<dbReference type="GO" id="GO:0006457">
    <property type="term" value="P:protein folding"/>
    <property type="evidence" value="ECO:0007669"/>
    <property type="project" value="InterPro"/>
</dbReference>
<reference evidence="7 8" key="1">
    <citation type="journal article" date="2016" name="Nat. Commun.">
        <title>Thousands of microbial genomes shed light on interconnected biogeochemical processes in an aquifer system.</title>
        <authorList>
            <person name="Anantharaman K."/>
            <person name="Brown C.T."/>
            <person name="Hug L.A."/>
            <person name="Sharon I."/>
            <person name="Castelle C.J."/>
            <person name="Probst A.J."/>
            <person name="Thomas B.C."/>
            <person name="Singh A."/>
            <person name="Wilkins M.J."/>
            <person name="Karaoz U."/>
            <person name="Brodie E.L."/>
            <person name="Williams K.H."/>
            <person name="Hubbard S.S."/>
            <person name="Banfield J.F."/>
        </authorList>
    </citation>
    <scope>NUCLEOTIDE SEQUENCE [LARGE SCALE GENOMIC DNA]</scope>
</reference>
<evidence type="ECO:0000256" key="1">
    <source>
        <dbReference type="ARBA" id="ARBA00002388"/>
    </source>
</evidence>
<dbReference type="Proteomes" id="UP000177987">
    <property type="component" value="Unassembled WGS sequence"/>
</dbReference>
<dbReference type="PROSITE" id="PS00170">
    <property type="entry name" value="CSA_PPIASE_1"/>
    <property type="match status" value="1"/>
</dbReference>
<dbReference type="AlphaFoldDB" id="A0A1G2SGN8"/>
<gene>
    <name evidence="7" type="ORF">A2937_00815</name>
</gene>
<dbReference type="PROSITE" id="PS50072">
    <property type="entry name" value="CSA_PPIASE_2"/>
    <property type="match status" value="1"/>
</dbReference>
<dbReference type="PANTHER" id="PTHR45625">
    <property type="entry name" value="PEPTIDYL-PROLYL CIS-TRANS ISOMERASE-RELATED"/>
    <property type="match status" value="1"/>
</dbReference>
<comment type="catalytic activity">
    <reaction evidence="5">
        <text>[protein]-peptidylproline (omega=180) = [protein]-peptidylproline (omega=0)</text>
        <dbReference type="Rhea" id="RHEA:16237"/>
        <dbReference type="Rhea" id="RHEA-COMP:10747"/>
        <dbReference type="Rhea" id="RHEA-COMP:10748"/>
        <dbReference type="ChEBI" id="CHEBI:83833"/>
        <dbReference type="ChEBI" id="CHEBI:83834"/>
        <dbReference type="EC" id="5.2.1.8"/>
    </reaction>
</comment>
<dbReference type="PANTHER" id="PTHR45625:SF4">
    <property type="entry name" value="PEPTIDYLPROLYL ISOMERASE DOMAIN AND WD REPEAT-CONTAINING PROTEIN 1"/>
    <property type="match status" value="1"/>
</dbReference>
<dbReference type="GO" id="GO:0003755">
    <property type="term" value="F:peptidyl-prolyl cis-trans isomerase activity"/>
    <property type="evidence" value="ECO:0007669"/>
    <property type="project" value="UniProtKB-UniRule"/>
</dbReference>
<accession>A0A1G2SGN8</accession>
<sequence>MTTAIVTTNKGVITLELFADKAPKTVENFVKLANAGFYNGTRFHRVIKGFMIQGGDPLSKDTSMQSRWGQGGPGYQFADEIHAENDNVVGTISMANAGPNTNGSQFFINTANNNFLDTKHTVFGRVIAGMDVVTVIENVKTTQPGILDRPVEDMIIEKIEIK</sequence>
<evidence type="ECO:0000313" key="8">
    <source>
        <dbReference type="Proteomes" id="UP000177987"/>
    </source>
</evidence>
<dbReference type="PIRSF" id="PIRSF001467">
    <property type="entry name" value="Peptidylpro_ismrse"/>
    <property type="match status" value="1"/>
</dbReference>
<dbReference type="Pfam" id="PF00160">
    <property type="entry name" value="Pro_isomerase"/>
    <property type="match status" value="1"/>
</dbReference>
<name>A0A1G2SGN8_9BACT</name>
<dbReference type="InterPro" id="IPR024936">
    <property type="entry name" value="Cyclophilin-type_PPIase"/>
</dbReference>
<protein>
    <recommendedName>
        <fullName evidence="5">Peptidyl-prolyl cis-trans isomerase</fullName>
        <shortName evidence="5">PPIase</shortName>
        <ecNumber evidence="5">5.2.1.8</ecNumber>
    </recommendedName>
</protein>
<dbReference type="STRING" id="1802727.A2937_00815"/>
<keyword evidence="3 5" id="KW-0697">Rotamase</keyword>
<evidence type="ECO:0000256" key="5">
    <source>
        <dbReference type="RuleBase" id="RU363019"/>
    </source>
</evidence>
<evidence type="ECO:0000256" key="3">
    <source>
        <dbReference type="ARBA" id="ARBA00023110"/>
    </source>
</evidence>
<evidence type="ECO:0000256" key="2">
    <source>
        <dbReference type="ARBA" id="ARBA00007365"/>
    </source>
</evidence>
<evidence type="ECO:0000313" key="7">
    <source>
        <dbReference type="EMBL" id="OHA83882.1"/>
    </source>
</evidence>
<evidence type="ECO:0000259" key="6">
    <source>
        <dbReference type="PROSITE" id="PS50072"/>
    </source>
</evidence>